<sequence>MAMIVCPGCHEEVDGNLDACPQCGLSFLVSSEAVVGNSQIREIAIGQKWVIYSLLANILTLFATLGMQGADVPPAARMAIWMPVVVLQLFSLCKLTVALRMHPISIVLSCVALVFPCISLIVLLVINQKGIKELEKAGVKIGFMGAKMDTLPPVES</sequence>
<keyword evidence="3" id="KW-1185">Reference proteome</keyword>
<feature type="transmembrane region" description="Helical" evidence="1">
    <location>
        <begin position="104"/>
        <end position="126"/>
    </location>
</feature>
<keyword evidence="1" id="KW-1133">Transmembrane helix</keyword>
<organism evidence="2 3">
    <name type="scientific">Blastopirellula sediminis</name>
    <dbReference type="NCBI Taxonomy" id="2894196"/>
    <lineage>
        <taxon>Bacteria</taxon>
        <taxon>Pseudomonadati</taxon>
        <taxon>Planctomycetota</taxon>
        <taxon>Planctomycetia</taxon>
        <taxon>Pirellulales</taxon>
        <taxon>Pirellulaceae</taxon>
        <taxon>Blastopirellula</taxon>
    </lineage>
</organism>
<feature type="transmembrane region" description="Helical" evidence="1">
    <location>
        <begin position="79"/>
        <end position="98"/>
    </location>
</feature>
<proteinExistence type="predicted"/>
<keyword evidence="1" id="KW-0472">Membrane</keyword>
<dbReference type="EMBL" id="JAJKFT010000004">
    <property type="protein sequence ID" value="MCC9628722.1"/>
    <property type="molecule type" value="Genomic_DNA"/>
</dbReference>
<dbReference type="AlphaFoldDB" id="A0A9X1SG87"/>
<dbReference type="RefSeq" id="WP_230218174.1">
    <property type="nucleotide sequence ID" value="NZ_JAJKFT010000004.1"/>
</dbReference>
<keyword evidence="1" id="KW-0812">Transmembrane</keyword>
<dbReference type="Proteomes" id="UP001139103">
    <property type="component" value="Unassembled WGS sequence"/>
</dbReference>
<evidence type="ECO:0000256" key="1">
    <source>
        <dbReference type="SAM" id="Phobius"/>
    </source>
</evidence>
<protein>
    <submittedName>
        <fullName evidence="2">Uncharacterized protein</fullName>
    </submittedName>
</protein>
<reference evidence="2" key="1">
    <citation type="submission" date="2021-11" db="EMBL/GenBank/DDBJ databases">
        <title>Genome sequence.</title>
        <authorList>
            <person name="Sun Q."/>
        </authorList>
    </citation>
    <scope>NUCLEOTIDE SEQUENCE</scope>
    <source>
        <strain evidence="2">JC732</strain>
    </source>
</reference>
<accession>A0A9X1SG87</accession>
<evidence type="ECO:0000313" key="2">
    <source>
        <dbReference type="EMBL" id="MCC9628722.1"/>
    </source>
</evidence>
<gene>
    <name evidence="2" type="ORF">LOC68_09955</name>
</gene>
<name>A0A9X1SG87_9BACT</name>
<comment type="caution">
    <text evidence="2">The sequence shown here is derived from an EMBL/GenBank/DDBJ whole genome shotgun (WGS) entry which is preliminary data.</text>
</comment>
<evidence type="ECO:0000313" key="3">
    <source>
        <dbReference type="Proteomes" id="UP001139103"/>
    </source>
</evidence>
<feature type="transmembrane region" description="Helical" evidence="1">
    <location>
        <begin position="49"/>
        <end position="67"/>
    </location>
</feature>